<organism evidence="13 14">
    <name type="scientific">Azotobacter beijerinckii</name>
    <dbReference type="NCBI Taxonomy" id="170623"/>
    <lineage>
        <taxon>Bacteria</taxon>
        <taxon>Pseudomonadati</taxon>
        <taxon>Pseudomonadota</taxon>
        <taxon>Gammaproteobacteria</taxon>
        <taxon>Pseudomonadales</taxon>
        <taxon>Pseudomonadaceae</taxon>
        <taxon>Azotobacter</taxon>
    </lineage>
</organism>
<evidence type="ECO:0000256" key="1">
    <source>
        <dbReference type="ARBA" id="ARBA00004383"/>
    </source>
</evidence>
<feature type="compositionally biased region" description="Pro residues" evidence="10">
    <location>
        <begin position="152"/>
        <end position="187"/>
    </location>
</feature>
<keyword evidence="3" id="KW-0813">Transport</keyword>
<evidence type="ECO:0000256" key="5">
    <source>
        <dbReference type="ARBA" id="ARBA00022519"/>
    </source>
</evidence>
<evidence type="ECO:0000256" key="7">
    <source>
        <dbReference type="ARBA" id="ARBA00022927"/>
    </source>
</evidence>
<evidence type="ECO:0000256" key="8">
    <source>
        <dbReference type="ARBA" id="ARBA00022989"/>
    </source>
</evidence>
<feature type="transmembrane region" description="Helical" evidence="11">
    <location>
        <begin position="53"/>
        <end position="72"/>
    </location>
</feature>
<dbReference type="PANTHER" id="PTHR33446:SF2">
    <property type="entry name" value="PROTEIN TONB"/>
    <property type="match status" value="1"/>
</dbReference>
<keyword evidence="7" id="KW-0653">Protein transport</keyword>
<feature type="domain" description="TonB C-terminal" evidence="12">
    <location>
        <begin position="187"/>
        <end position="277"/>
    </location>
</feature>
<evidence type="ECO:0000256" key="6">
    <source>
        <dbReference type="ARBA" id="ARBA00022692"/>
    </source>
</evidence>
<dbReference type="PRINTS" id="PR01217">
    <property type="entry name" value="PRICHEXTENSN"/>
</dbReference>
<dbReference type="Gene3D" id="3.30.1150.10">
    <property type="match status" value="1"/>
</dbReference>
<dbReference type="InterPro" id="IPR051045">
    <property type="entry name" value="TonB-dependent_transducer"/>
</dbReference>
<evidence type="ECO:0000259" key="12">
    <source>
        <dbReference type="PROSITE" id="PS52015"/>
    </source>
</evidence>
<dbReference type="GO" id="GO:0015031">
    <property type="term" value="P:protein transport"/>
    <property type="evidence" value="ECO:0007669"/>
    <property type="project" value="UniProtKB-KW"/>
</dbReference>
<reference evidence="13 14" key="1">
    <citation type="submission" date="2016-10" db="EMBL/GenBank/DDBJ databases">
        <authorList>
            <person name="de Groot N.N."/>
        </authorList>
    </citation>
    <scope>NUCLEOTIDE SEQUENCE [LARGE SCALE GENOMIC DNA]</scope>
    <source>
        <strain evidence="13 14">DSM 1041</strain>
    </source>
</reference>
<dbReference type="EMBL" id="FNYO01000095">
    <property type="protein sequence ID" value="SEJ41337.1"/>
    <property type="molecule type" value="Genomic_DNA"/>
</dbReference>
<dbReference type="InterPro" id="IPR037682">
    <property type="entry name" value="TonB_C"/>
</dbReference>
<dbReference type="PROSITE" id="PS52015">
    <property type="entry name" value="TONB_CTD"/>
    <property type="match status" value="1"/>
</dbReference>
<feature type="compositionally biased region" description="Pro residues" evidence="10">
    <location>
        <begin position="96"/>
        <end position="118"/>
    </location>
</feature>
<name>A0A1H6YQX2_9GAMM</name>
<evidence type="ECO:0000313" key="13">
    <source>
        <dbReference type="EMBL" id="SEJ41337.1"/>
    </source>
</evidence>
<evidence type="ECO:0000256" key="2">
    <source>
        <dbReference type="ARBA" id="ARBA00006555"/>
    </source>
</evidence>
<accession>A0A1H6YQX2</accession>
<gene>
    <name evidence="13" type="ORF">SAMN04244579_04263</name>
</gene>
<dbReference type="SUPFAM" id="SSF74653">
    <property type="entry name" value="TolA/TonB C-terminal domain"/>
    <property type="match status" value="1"/>
</dbReference>
<keyword evidence="9 11" id="KW-0472">Membrane</keyword>
<dbReference type="GO" id="GO:0031992">
    <property type="term" value="F:energy transducer activity"/>
    <property type="evidence" value="ECO:0007669"/>
    <property type="project" value="TreeGrafter"/>
</dbReference>
<evidence type="ECO:0000256" key="4">
    <source>
        <dbReference type="ARBA" id="ARBA00022475"/>
    </source>
</evidence>
<keyword evidence="4" id="KW-1003">Cell membrane</keyword>
<feature type="region of interest" description="Disordered" evidence="10">
    <location>
        <begin position="93"/>
        <end position="194"/>
    </location>
</feature>
<dbReference type="GO" id="GO:0055085">
    <property type="term" value="P:transmembrane transport"/>
    <property type="evidence" value="ECO:0007669"/>
    <property type="project" value="InterPro"/>
</dbReference>
<keyword evidence="8 11" id="KW-1133">Transmembrane helix</keyword>
<dbReference type="InterPro" id="IPR006260">
    <property type="entry name" value="TonB/TolA_C"/>
</dbReference>
<evidence type="ECO:0000313" key="14">
    <source>
        <dbReference type="Proteomes" id="UP000199005"/>
    </source>
</evidence>
<comment type="subcellular location">
    <subcellularLocation>
        <location evidence="1">Cell inner membrane</location>
        <topology evidence="1">Single-pass membrane protein</topology>
        <orientation evidence="1">Periplasmic side</orientation>
    </subcellularLocation>
</comment>
<dbReference type="AlphaFoldDB" id="A0A1H6YQX2"/>
<dbReference type="Proteomes" id="UP000199005">
    <property type="component" value="Unassembled WGS sequence"/>
</dbReference>
<evidence type="ECO:0000256" key="11">
    <source>
        <dbReference type="SAM" id="Phobius"/>
    </source>
</evidence>
<dbReference type="PANTHER" id="PTHR33446">
    <property type="entry name" value="PROTEIN TONB-RELATED"/>
    <property type="match status" value="1"/>
</dbReference>
<feature type="compositionally biased region" description="Pro residues" evidence="10">
    <location>
        <begin position="126"/>
        <end position="144"/>
    </location>
</feature>
<keyword evidence="6 11" id="KW-0812">Transmembrane</keyword>
<evidence type="ECO:0000256" key="10">
    <source>
        <dbReference type="SAM" id="MobiDB-lite"/>
    </source>
</evidence>
<dbReference type="STRING" id="170623.SAMN04244579_04263"/>
<comment type="similarity">
    <text evidence="2">Belongs to the TonB family.</text>
</comment>
<proteinExistence type="inferred from homology"/>
<dbReference type="GO" id="GO:0098797">
    <property type="term" value="C:plasma membrane protein complex"/>
    <property type="evidence" value="ECO:0007669"/>
    <property type="project" value="TreeGrafter"/>
</dbReference>
<evidence type="ECO:0000256" key="3">
    <source>
        <dbReference type="ARBA" id="ARBA00022448"/>
    </source>
</evidence>
<protein>
    <submittedName>
        <fullName evidence="13">Outer membrane transport energization protein TonB (TC 2.C.1.1.1)</fullName>
    </submittedName>
</protein>
<dbReference type="RefSeq" id="WP_090902728.1">
    <property type="nucleotide sequence ID" value="NZ_FNYO01000095.1"/>
</dbReference>
<dbReference type="Pfam" id="PF03544">
    <property type="entry name" value="TonB_C"/>
    <property type="match status" value="1"/>
</dbReference>
<sequence length="277" mass="29018">MGNVLVAAGSGAELWHEVRGPGEVLAPGAPVQRVQELMRFNAPDPRMLGRREVVLLGVFALLLHAGGLYWLGQRSTPPLPEVPVQIPPMTIEFASPAPPRVEPVPPAPAPLPEPPAPPAVEELAAKPPPKPVVKPTPPPKPKAAPKPVESKPTPPRAETPPAPPAPPATATPAPAPAPAPAAAPLTPPSASAGYLRNPAPEYPAIAQRRGWEGSVLLRVHVLASGTPSEIQVQKSSGRDLLDEAAVKAVRRWSFVPAKRGEVAQDGWVSVPIDFKLN</sequence>
<evidence type="ECO:0000256" key="9">
    <source>
        <dbReference type="ARBA" id="ARBA00023136"/>
    </source>
</evidence>
<dbReference type="NCBIfam" id="TIGR01352">
    <property type="entry name" value="tonB_Cterm"/>
    <property type="match status" value="1"/>
</dbReference>
<keyword evidence="5" id="KW-0997">Cell inner membrane</keyword>